<dbReference type="PANTHER" id="PTHR23116:SF37">
    <property type="entry name" value="WHIRLIN"/>
    <property type="match status" value="1"/>
</dbReference>
<dbReference type="InterPro" id="IPR036034">
    <property type="entry name" value="PDZ_sf"/>
</dbReference>
<dbReference type="GO" id="GO:0005929">
    <property type="term" value="C:cilium"/>
    <property type="evidence" value="ECO:0007669"/>
    <property type="project" value="TreeGrafter"/>
</dbReference>
<feature type="compositionally biased region" description="Polar residues" evidence="4">
    <location>
        <begin position="303"/>
        <end position="313"/>
    </location>
</feature>
<feature type="compositionally biased region" description="Low complexity" evidence="4">
    <location>
        <begin position="10"/>
        <end position="20"/>
    </location>
</feature>
<feature type="compositionally biased region" description="Low complexity" evidence="4">
    <location>
        <begin position="701"/>
        <end position="764"/>
    </location>
</feature>
<feature type="region of interest" description="Disordered" evidence="4">
    <location>
        <begin position="1"/>
        <end position="26"/>
    </location>
</feature>
<feature type="compositionally biased region" description="Low complexity" evidence="4">
    <location>
        <begin position="801"/>
        <end position="817"/>
    </location>
</feature>
<feature type="region of interest" description="Disordered" evidence="4">
    <location>
        <begin position="297"/>
        <end position="323"/>
    </location>
</feature>
<evidence type="ECO:0000256" key="3">
    <source>
        <dbReference type="ARBA" id="ARBA00023273"/>
    </source>
</evidence>
<keyword evidence="7" id="KW-1185">Reference proteome</keyword>
<dbReference type="GO" id="GO:0002142">
    <property type="term" value="C:stereocilia ankle link complex"/>
    <property type="evidence" value="ECO:0007669"/>
    <property type="project" value="TreeGrafter"/>
</dbReference>
<dbReference type="GO" id="GO:0001917">
    <property type="term" value="C:photoreceptor inner segment"/>
    <property type="evidence" value="ECO:0007669"/>
    <property type="project" value="TreeGrafter"/>
</dbReference>
<dbReference type="SUPFAM" id="SSF50156">
    <property type="entry name" value="PDZ domain-like"/>
    <property type="match status" value="3"/>
</dbReference>
<dbReference type="Gene3D" id="2.30.42.10">
    <property type="match status" value="3"/>
</dbReference>
<evidence type="ECO:0000313" key="7">
    <source>
        <dbReference type="Proteomes" id="UP000694402"/>
    </source>
</evidence>
<accession>A0A8C8DFR0</accession>
<organism evidence="6 7">
    <name type="scientific">Oncorhynchus tshawytscha</name>
    <name type="common">Chinook salmon</name>
    <name type="synonym">Salmo tshawytscha</name>
    <dbReference type="NCBI Taxonomy" id="74940"/>
    <lineage>
        <taxon>Eukaryota</taxon>
        <taxon>Metazoa</taxon>
        <taxon>Chordata</taxon>
        <taxon>Craniata</taxon>
        <taxon>Vertebrata</taxon>
        <taxon>Euteleostomi</taxon>
        <taxon>Actinopterygii</taxon>
        <taxon>Neopterygii</taxon>
        <taxon>Teleostei</taxon>
        <taxon>Protacanthopterygii</taxon>
        <taxon>Salmoniformes</taxon>
        <taxon>Salmonidae</taxon>
        <taxon>Salmoninae</taxon>
        <taxon>Oncorhynchus</taxon>
    </lineage>
</organism>
<dbReference type="FunFam" id="1.20.1160.20:FF:000003">
    <property type="entry name" value="Whirlin a"/>
    <property type="match status" value="1"/>
</dbReference>
<dbReference type="Ensembl" id="ENSOTST00005025763.2">
    <property type="protein sequence ID" value="ENSOTSP00005023796.2"/>
    <property type="gene ID" value="ENSOTSG00005011287.2"/>
</dbReference>
<dbReference type="CDD" id="cd07356">
    <property type="entry name" value="HN_L-whirlin_R1_like"/>
    <property type="match status" value="1"/>
</dbReference>
<feature type="region of interest" description="Disordered" evidence="4">
    <location>
        <begin position="919"/>
        <end position="942"/>
    </location>
</feature>
<evidence type="ECO:0000256" key="2">
    <source>
        <dbReference type="ARBA" id="ARBA00022737"/>
    </source>
</evidence>
<name>A0A8C8DFR0_ONCTS</name>
<reference evidence="6" key="2">
    <citation type="submission" date="2025-09" db="UniProtKB">
        <authorList>
            <consortium name="Ensembl"/>
        </authorList>
    </citation>
    <scope>IDENTIFICATION</scope>
</reference>
<dbReference type="GO" id="GO:0007605">
    <property type="term" value="P:sensory perception of sound"/>
    <property type="evidence" value="ECO:0007669"/>
    <property type="project" value="TreeGrafter"/>
</dbReference>
<dbReference type="GeneTree" id="ENSGT00950000183002"/>
<feature type="compositionally biased region" description="Polar residues" evidence="4">
    <location>
        <begin position="766"/>
        <end position="783"/>
    </location>
</feature>
<dbReference type="InterPro" id="IPR051844">
    <property type="entry name" value="USH2_Complex_Protein"/>
</dbReference>
<feature type="compositionally biased region" description="Pro residues" evidence="4">
    <location>
        <begin position="623"/>
        <end position="632"/>
    </location>
</feature>
<feature type="domain" description="PDZ" evidence="5">
    <location>
        <begin position="325"/>
        <end position="393"/>
    </location>
</feature>
<dbReference type="FunFam" id="2.30.42.10:FF:000079">
    <property type="entry name" value="Whirlin a"/>
    <property type="match status" value="1"/>
</dbReference>
<dbReference type="AlphaFoldDB" id="A0A8C8DFR0"/>
<dbReference type="Pfam" id="PF00595">
    <property type="entry name" value="PDZ"/>
    <property type="match status" value="3"/>
</dbReference>
<feature type="compositionally biased region" description="Polar residues" evidence="4">
    <location>
        <begin position="957"/>
        <end position="979"/>
    </location>
</feature>
<keyword evidence="3" id="KW-0966">Cell projection</keyword>
<feature type="compositionally biased region" description="Low complexity" evidence="4">
    <location>
        <begin position="433"/>
        <end position="448"/>
    </location>
</feature>
<dbReference type="Gene3D" id="1.20.1160.20">
    <property type="match status" value="2"/>
</dbReference>
<dbReference type="FunFam" id="2.30.42.10:FF:000111">
    <property type="entry name" value="Whirlin a"/>
    <property type="match status" value="1"/>
</dbReference>
<feature type="compositionally biased region" description="Low complexity" evidence="4">
    <location>
        <begin position="784"/>
        <end position="793"/>
    </location>
</feature>
<evidence type="ECO:0000313" key="6">
    <source>
        <dbReference type="Ensembl" id="ENSOTSP00005023796.2"/>
    </source>
</evidence>
<dbReference type="GO" id="GO:0005886">
    <property type="term" value="C:plasma membrane"/>
    <property type="evidence" value="ECO:0007669"/>
    <property type="project" value="TreeGrafter"/>
</dbReference>
<dbReference type="GO" id="GO:0032426">
    <property type="term" value="C:stereocilium tip"/>
    <property type="evidence" value="ECO:0007669"/>
    <property type="project" value="TreeGrafter"/>
</dbReference>
<dbReference type="CDD" id="cd06740">
    <property type="entry name" value="PDZ1_FL-whirlin"/>
    <property type="match status" value="1"/>
</dbReference>
<feature type="region of interest" description="Disordered" evidence="4">
    <location>
        <begin position="954"/>
        <end position="989"/>
    </location>
</feature>
<reference evidence="6" key="1">
    <citation type="submission" date="2025-08" db="UniProtKB">
        <authorList>
            <consortium name="Ensembl"/>
        </authorList>
    </citation>
    <scope>IDENTIFICATION</scope>
</reference>
<feature type="compositionally biased region" description="Polar residues" evidence="4">
    <location>
        <begin position="926"/>
        <end position="942"/>
    </location>
</feature>
<feature type="compositionally biased region" description="Polar residues" evidence="4">
    <location>
        <begin position="684"/>
        <end position="696"/>
    </location>
</feature>
<dbReference type="CDD" id="cd06742">
    <property type="entry name" value="PDZ3_FL-whirlin-like"/>
    <property type="match status" value="1"/>
</dbReference>
<comment type="subcellular location">
    <subcellularLocation>
        <location evidence="1">Cell projection</location>
    </subcellularLocation>
</comment>
<feature type="domain" description="PDZ" evidence="5">
    <location>
        <begin position="999"/>
        <end position="1070"/>
    </location>
</feature>
<evidence type="ECO:0000256" key="1">
    <source>
        <dbReference type="ARBA" id="ARBA00004316"/>
    </source>
</evidence>
<protein>
    <recommendedName>
        <fullName evidence="5">PDZ domain-containing protein</fullName>
    </recommendedName>
</protein>
<dbReference type="PROSITE" id="PS50106">
    <property type="entry name" value="PDZ"/>
    <property type="match status" value="3"/>
</dbReference>
<dbReference type="InterPro" id="IPR001478">
    <property type="entry name" value="PDZ"/>
</dbReference>
<feature type="domain" description="PDZ" evidence="5">
    <location>
        <begin position="193"/>
        <end position="262"/>
    </location>
</feature>
<dbReference type="GO" id="GO:0060088">
    <property type="term" value="P:auditory receptor cell stereocilium organization"/>
    <property type="evidence" value="ECO:0007669"/>
    <property type="project" value="TreeGrafter"/>
</dbReference>
<dbReference type="CDD" id="cd06741">
    <property type="entry name" value="PDZ2_FL-whirlin"/>
    <property type="match status" value="1"/>
</dbReference>
<feature type="region of interest" description="Disordered" evidence="4">
    <location>
        <begin position="615"/>
        <end position="649"/>
    </location>
</feature>
<dbReference type="SMART" id="SM00228">
    <property type="entry name" value="PDZ"/>
    <property type="match status" value="3"/>
</dbReference>
<feature type="region of interest" description="Disordered" evidence="4">
    <location>
        <begin position="684"/>
        <end position="828"/>
    </location>
</feature>
<keyword evidence="2" id="KW-0677">Repeat</keyword>
<dbReference type="PANTHER" id="PTHR23116">
    <property type="entry name" value="PDZ DOMAIN CONTAINING WHIRLIN AND HARMONIN-RELATED"/>
    <property type="match status" value="1"/>
</dbReference>
<evidence type="ECO:0000259" key="5">
    <source>
        <dbReference type="PROSITE" id="PS50106"/>
    </source>
</evidence>
<feature type="compositionally biased region" description="Basic and acidic residues" evidence="4">
    <location>
        <begin position="639"/>
        <end position="648"/>
    </location>
</feature>
<dbReference type="InterPro" id="IPR047056">
    <property type="entry name" value="Whirlin_HN-like_dom1"/>
</dbReference>
<feature type="region of interest" description="Disordered" evidence="4">
    <location>
        <begin position="422"/>
        <end position="448"/>
    </location>
</feature>
<evidence type="ECO:0000256" key="4">
    <source>
        <dbReference type="SAM" id="MobiDB-lite"/>
    </source>
</evidence>
<dbReference type="FunFam" id="2.30.42.10:FF:000087">
    <property type="entry name" value="Whirlin a"/>
    <property type="match status" value="1"/>
</dbReference>
<sequence>MMSSDLEHVSLNSTTASNSGTGSGGRGLSANVRKLHNALNLLLTDFEREQFIHCLNVYHAKRNVFDLVQTLKIILNTPNKRQLLPMLRLVIPRSDQLLFDQYTSEGLYLKTDHLPLNSVNNPESFGGVGNTANSYVPIPTTHFMNPHEPQLPHDLSCFTSPEACPCPDSFSTTADGTAPLSFMQGEAVGEIREVTLRRSKSNEGLGFSIRGGSEHGVGIYVSLVEPGSFAENEGLRVGDQIVTVNGMLFDRVSHMEAVKVLKGCKKLAMSVCSVGRIPGGYVTNNIYAWVDPHGRSVSPPSDLEQQSTLGPQHSQRRTGHTQEKTVNLNLDDGLSLGLMIRGGAEYGLGIYITGVDPGSAADHGALKVGDQLLEVNGRSFVAIPHDEAVRILKTCRHLLVRVRDVGRVPHARTVVDQTKWISSPITPSPPPITESTTSPAATRPSSARATPVLGKSVCQGVRPLGFQVSLEEQAFLLLTDPERQTMGYYLREYQEGHIGLEPLTMALFELFNTRAKLSLLSEVRSQVAPQELELYDGLVLHREREALKAWHGGMESLHPVHPYSRCQHAEPSASHSHSNPANLCSAKECSHGDIVQQDPGATTNVLPDVTLNEVQSTAESPPFFKPPPPPGPGQTQPRHPRDGGREQSNRLLSRHSQSGLVFTAPTRLHQECHHKHLKAFQSFSNHQTSNSPSSDLHYTCPNPGHHNSSNPGHHNSSNPGHHNSSNPGHHNSSNPGHHTTPNPGHHTTPNPGHHTTSNTGTGHSVYPSSGNDTSMNSLHHTCQSSLHISTTTSSDHHTPQTHHGCSSSSHHSCPGSLHPKHSGPQNKDKFIKLPIFRSCSHEKPVTSPGPSPGPSPCFSPCPSPGPSPCLSPFPSRCPSPCPSLSVLGPPPCSPDRPCSPSLSQGGLCVMADTHRLTAEARPEPQQRGTTLSQLSDSGQTLSEDSGVDIAEARGLSKDSSPLPTKNQASQATQGPQGAQGSAVLASKQQPGSPVPILTLVRVVKNANTLGIAIEGGANTRQPLPRIVTVQKGGSAHSCGQLKVGQVILEVNGVSLRGREHRDAARIIAEAFKTKEKDHIDFLVTEFNTALLQGL</sequence>
<proteinExistence type="predicted"/>
<dbReference type="Proteomes" id="UP000694402">
    <property type="component" value="Unassembled WGS sequence"/>
</dbReference>